<sequence length="116" mass="12543">MKQKAITISISFGILLGSTFLLSLIFALLFHFGLFSPKSMKLTSLILGCLCYLGAGSIIGIKINRKPFLYALEAAAVLLIILLLISEKAFFPILGVILKCCCLCIGCILGMIISNR</sequence>
<reference evidence="2 3" key="1">
    <citation type="submission" date="2018-05" db="EMBL/GenBank/DDBJ databases">
        <title>Genomic Encyclopedia of Type Strains, Phase IV (KMG-IV): sequencing the most valuable type-strain genomes for metagenomic binning, comparative biology and taxonomic classification.</title>
        <authorList>
            <person name="Goeker M."/>
        </authorList>
    </citation>
    <scope>NUCLEOTIDE SEQUENCE [LARGE SCALE GENOMIC DNA]</scope>
    <source>
        <strain evidence="2 3">JC118</strain>
    </source>
</reference>
<evidence type="ECO:0000256" key="1">
    <source>
        <dbReference type="SAM" id="Phobius"/>
    </source>
</evidence>
<dbReference type="AlphaFoldDB" id="A0A318L2P7"/>
<feature type="transmembrane region" description="Helical" evidence="1">
    <location>
        <begin position="91"/>
        <end position="113"/>
    </location>
</feature>
<evidence type="ECO:0000313" key="3">
    <source>
        <dbReference type="Proteomes" id="UP000247612"/>
    </source>
</evidence>
<evidence type="ECO:0000313" key="2">
    <source>
        <dbReference type="EMBL" id="PXX75052.1"/>
    </source>
</evidence>
<gene>
    <name evidence="2" type="ORF">DES51_12135</name>
</gene>
<keyword evidence="1" id="KW-0812">Transmembrane</keyword>
<protein>
    <submittedName>
        <fullName evidence="2">Putative membrane protein (TIGR04086 family)</fullName>
    </submittedName>
</protein>
<organism evidence="2 3">
    <name type="scientific">Dielma fastidiosa</name>
    <dbReference type="NCBI Taxonomy" id="1034346"/>
    <lineage>
        <taxon>Bacteria</taxon>
        <taxon>Bacillati</taxon>
        <taxon>Bacillota</taxon>
        <taxon>Erysipelotrichia</taxon>
        <taxon>Erysipelotrichales</taxon>
        <taxon>Erysipelotrichaceae</taxon>
        <taxon>Dielma</taxon>
    </lineage>
</organism>
<keyword evidence="3" id="KW-1185">Reference proteome</keyword>
<dbReference type="RefSeq" id="WP_022937765.1">
    <property type="nucleotide sequence ID" value="NZ_CABKRQ010000003.1"/>
</dbReference>
<keyword evidence="1" id="KW-0472">Membrane</keyword>
<comment type="caution">
    <text evidence="2">The sequence shown here is derived from an EMBL/GenBank/DDBJ whole genome shotgun (WGS) entry which is preliminary data.</text>
</comment>
<name>A0A318L2P7_9FIRM</name>
<feature type="transmembrane region" description="Helical" evidence="1">
    <location>
        <begin position="42"/>
        <end position="61"/>
    </location>
</feature>
<dbReference type="Proteomes" id="UP000247612">
    <property type="component" value="Unassembled WGS sequence"/>
</dbReference>
<feature type="transmembrane region" description="Helical" evidence="1">
    <location>
        <begin position="12"/>
        <end position="36"/>
    </location>
</feature>
<dbReference type="OrthoDB" id="9931005at2"/>
<keyword evidence="1" id="KW-1133">Transmembrane helix</keyword>
<dbReference type="EMBL" id="QJKH01000021">
    <property type="protein sequence ID" value="PXX75052.1"/>
    <property type="molecule type" value="Genomic_DNA"/>
</dbReference>
<accession>A0A318L2P7</accession>
<proteinExistence type="predicted"/>
<feature type="transmembrane region" description="Helical" evidence="1">
    <location>
        <begin position="68"/>
        <end position="85"/>
    </location>
</feature>